<dbReference type="Proteomes" id="UP000187406">
    <property type="component" value="Unassembled WGS sequence"/>
</dbReference>
<comment type="caution">
    <text evidence="1">The sequence shown here is derived from an EMBL/GenBank/DDBJ whole genome shotgun (WGS) entry which is preliminary data.</text>
</comment>
<dbReference type="Gene3D" id="2.60.270.50">
    <property type="match status" value="1"/>
</dbReference>
<evidence type="ECO:0008006" key="3">
    <source>
        <dbReference type="Google" id="ProtNLM"/>
    </source>
</evidence>
<dbReference type="PANTHER" id="PTHR36482">
    <property type="entry name" value="OSJNBA0024J22.15 PROTEIN"/>
    <property type="match status" value="1"/>
</dbReference>
<accession>A0A1Q3B2V5</accession>
<proteinExistence type="predicted"/>
<reference evidence="2" key="1">
    <citation type="submission" date="2016-04" db="EMBL/GenBank/DDBJ databases">
        <title>Cephalotus genome sequencing.</title>
        <authorList>
            <person name="Fukushima K."/>
            <person name="Hasebe M."/>
            <person name="Fang X."/>
        </authorList>
    </citation>
    <scope>NUCLEOTIDE SEQUENCE [LARGE SCALE GENOMIC DNA]</scope>
    <source>
        <strain evidence="2">cv. St1</strain>
    </source>
</reference>
<dbReference type="InterPro" id="IPR049065">
    <property type="entry name" value="Nakanori"/>
</dbReference>
<sequence>MASNVFGNPVTEETLKSMTEYEKKEITRKDRAHVALDMKNAGQKNVNAQTYVENLNKEYDSGITTLCMVYNATGDIIQLVDEHDWTGGIWKSPCPQIIANGQWGAFLHGDIGGNGSSAAVVYRGKNADGLDCDWMLSWYNPSSGENYAYTEIREAGHYANNAYWDYISGLVEGAKPFGRDTWNGCLSMVSIARANGALLEAILTQENA</sequence>
<evidence type="ECO:0000313" key="2">
    <source>
        <dbReference type="Proteomes" id="UP000187406"/>
    </source>
</evidence>
<dbReference type="PANTHER" id="PTHR36482:SF5">
    <property type="entry name" value="23 KDA JASMONATE-INDUCED PROTEIN-LIKE"/>
    <property type="match status" value="1"/>
</dbReference>
<name>A0A1Q3B2V5_CEPFO</name>
<evidence type="ECO:0000313" key="1">
    <source>
        <dbReference type="EMBL" id="GAV62225.1"/>
    </source>
</evidence>
<dbReference type="Pfam" id="PF21230">
    <property type="entry name" value="Nakanori"/>
    <property type="match status" value="1"/>
</dbReference>
<organism evidence="1 2">
    <name type="scientific">Cephalotus follicularis</name>
    <name type="common">Albany pitcher plant</name>
    <dbReference type="NCBI Taxonomy" id="3775"/>
    <lineage>
        <taxon>Eukaryota</taxon>
        <taxon>Viridiplantae</taxon>
        <taxon>Streptophyta</taxon>
        <taxon>Embryophyta</taxon>
        <taxon>Tracheophyta</taxon>
        <taxon>Spermatophyta</taxon>
        <taxon>Magnoliopsida</taxon>
        <taxon>eudicotyledons</taxon>
        <taxon>Gunneridae</taxon>
        <taxon>Pentapetalae</taxon>
        <taxon>rosids</taxon>
        <taxon>fabids</taxon>
        <taxon>Oxalidales</taxon>
        <taxon>Cephalotaceae</taxon>
        <taxon>Cephalotus</taxon>
    </lineage>
</organism>
<dbReference type="InParanoid" id="A0A1Q3B2V5"/>
<dbReference type="OrthoDB" id="2617878at2759"/>
<gene>
    <name evidence="1" type="ORF">CFOL_v3_05749</name>
</gene>
<dbReference type="AlphaFoldDB" id="A0A1Q3B2V5"/>
<dbReference type="EMBL" id="BDDD01000244">
    <property type="protein sequence ID" value="GAV62225.1"/>
    <property type="molecule type" value="Genomic_DNA"/>
</dbReference>
<dbReference type="InterPro" id="IPR053085">
    <property type="entry name" value="Jasmonate-induced_protein"/>
</dbReference>
<dbReference type="STRING" id="3775.A0A1Q3B2V5"/>
<keyword evidence="2" id="KW-1185">Reference proteome</keyword>
<protein>
    <recommendedName>
        <fullName evidence="3">23 kDa jasmonate-induced protein-like</fullName>
    </recommendedName>
</protein>